<evidence type="ECO:0000256" key="2">
    <source>
        <dbReference type="ARBA" id="ARBA00034301"/>
    </source>
</evidence>
<dbReference type="SUPFAM" id="SSF56281">
    <property type="entry name" value="Metallo-hydrolase/oxidoreductase"/>
    <property type="match status" value="1"/>
</dbReference>
<comment type="function">
    <text evidence="2">Counteracts the endogenous Pycsar antiviral defense system. Phosphodiesterase that enables metal-dependent hydrolysis of host cyclic nucleotide Pycsar defense signals such as cCMP and cUMP.</text>
</comment>
<dbReference type="Pfam" id="PF00753">
    <property type="entry name" value="Lactamase_B"/>
    <property type="match status" value="1"/>
</dbReference>
<feature type="domain" description="Metallo-beta-lactamase" evidence="4">
    <location>
        <begin position="25"/>
        <end position="240"/>
    </location>
</feature>
<gene>
    <name evidence="5" type="ORF">AWM70_13895</name>
</gene>
<proteinExistence type="predicted"/>
<keyword evidence="6" id="KW-1185">Reference proteome</keyword>
<evidence type="ECO:0000259" key="4">
    <source>
        <dbReference type="SMART" id="SM00849"/>
    </source>
</evidence>
<dbReference type="PANTHER" id="PTHR23131">
    <property type="entry name" value="ENDORIBONUCLEASE LACTB2"/>
    <property type="match status" value="1"/>
</dbReference>
<dbReference type="RefSeq" id="WP_068700674.1">
    <property type="nucleotide sequence ID" value="NZ_CP014167.1"/>
</dbReference>
<dbReference type="CDD" id="cd07725">
    <property type="entry name" value="TTHA1429-like_MBL-fold"/>
    <property type="match status" value="1"/>
</dbReference>
<dbReference type="InterPro" id="IPR001279">
    <property type="entry name" value="Metallo-B-lactamas"/>
</dbReference>
<name>A0A1B1N734_9BACL</name>
<dbReference type="InterPro" id="IPR036866">
    <property type="entry name" value="RibonucZ/Hydroxyglut_hydro"/>
</dbReference>
<dbReference type="InterPro" id="IPR050662">
    <property type="entry name" value="Sec-metab_biosynth-thioest"/>
</dbReference>
<dbReference type="Pfam" id="PF21221">
    <property type="entry name" value="B_lactamase-like_C"/>
    <property type="match status" value="1"/>
</dbReference>
<evidence type="ECO:0000256" key="1">
    <source>
        <dbReference type="ARBA" id="ARBA00034221"/>
    </source>
</evidence>
<sequence length="334" mass="38397">MADIKKWLDGRLFQLPISMAPPLRSVNSYLLRDPLSGELTIIDPGPRSETAEQEWERAAKLFEIGRQQVKQIIVTHHHPDHFGMAGWLQQRFEAPVFMSEAAHLEALRMWRPDRSMNRALPELFRQHGFPEPLASQLPEHLESFYRQVEPMPEVTYVDESCQVEMGGWRWQPVLTGGHATGHLSFYQADEHVMLCGDAVLPQISPNISFYPGGDEQPLLAFMEGLRKLGRYEVNQAFPGHRHPFDFFRSRVELLLDHHEERLARVSELLQEGAQTGYTVCEALFGVRPGIHQMRFAMSETLAHLVELVRRQEAEMTQDAGGLYRFTSRKAARIY</sequence>
<protein>
    <submittedName>
        <fullName evidence="5">Hydrolase</fullName>
    </submittedName>
</protein>
<dbReference type="Proteomes" id="UP000092573">
    <property type="component" value="Chromosome"/>
</dbReference>
<keyword evidence="5" id="KW-0378">Hydrolase</keyword>
<dbReference type="Gene3D" id="3.60.15.10">
    <property type="entry name" value="Ribonuclease Z/Hydroxyacylglutathione hydrolase-like"/>
    <property type="match status" value="1"/>
</dbReference>
<dbReference type="SMART" id="SM00849">
    <property type="entry name" value="Lactamase_B"/>
    <property type="match status" value="1"/>
</dbReference>
<dbReference type="GO" id="GO:0016787">
    <property type="term" value="F:hydrolase activity"/>
    <property type="evidence" value="ECO:0007669"/>
    <property type="project" value="UniProtKB-KW"/>
</dbReference>
<dbReference type="InterPro" id="IPR048933">
    <property type="entry name" value="B_lactamase-like_C"/>
</dbReference>
<organism evidence="5 6">
    <name type="scientific">Paenibacillus yonginensis</name>
    <dbReference type="NCBI Taxonomy" id="1462996"/>
    <lineage>
        <taxon>Bacteria</taxon>
        <taxon>Bacillati</taxon>
        <taxon>Bacillota</taxon>
        <taxon>Bacilli</taxon>
        <taxon>Bacillales</taxon>
        <taxon>Paenibacillaceae</taxon>
        <taxon>Paenibacillus</taxon>
    </lineage>
</organism>
<reference evidence="5 6" key="1">
    <citation type="submission" date="2016-01" db="EMBL/GenBank/DDBJ databases">
        <title>Complete Genome Sequence of Paenibacillus yonginensis DCY84, a novel Plant Growth-Promoting Bacteria with Elicitation of Induced Systemic Resistance.</title>
        <authorList>
            <person name="Kim Y.J."/>
            <person name="Yang D.C."/>
            <person name="Sukweenadhi J."/>
        </authorList>
    </citation>
    <scope>NUCLEOTIDE SEQUENCE [LARGE SCALE GENOMIC DNA]</scope>
    <source>
        <strain evidence="5 6">DCY84</strain>
    </source>
</reference>
<dbReference type="Gene3D" id="1.10.10.10">
    <property type="entry name" value="Winged helix-like DNA-binding domain superfamily/Winged helix DNA-binding domain"/>
    <property type="match status" value="1"/>
</dbReference>
<accession>A0A1B1N734</accession>
<dbReference type="InterPro" id="IPR036388">
    <property type="entry name" value="WH-like_DNA-bd_sf"/>
</dbReference>
<evidence type="ECO:0000256" key="3">
    <source>
        <dbReference type="ARBA" id="ARBA00048505"/>
    </source>
</evidence>
<dbReference type="AlphaFoldDB" id="A0A1B1N734"/>
<dbReference type="PANTHER" id="PTHR23131:SF4">
    <property type="entry name" value="METALLO-BETA-LACTAMASE SUPERFAMILY POTEIN"/>
    <property type="match status" value="1"/>
</dbReference>
<evidence type="ECO:0000313" key="6">
    <source>
        <dbReference type="Proteomes" id="UP000092573"/>
    </source>
</evidence>
<dbReference type="EMBL" id="CP014167">
    <property type="protein sequence ID" value="ANS77246.1"/>
    <property type="molecule type" value="Genomic_DNA"/>
</dbReference>
<dbReference type="KEGG" id="pyg:AWM70_13895"/>
<comment type="catalytic activity">
    <reaction evidence="1">
        <text>3',5'-cyclic CMP + H2O = CMP + H(+)</text>
        <dbReference type="Rhea" id="RHEA:72675"/>
        <dbReference type="ChEBI" id="CHEBI:15377"/>
        <dbReference type="ChEBI" id="CHEBI:15378"/>
        <dbReference type="ChEBI" id="CHEBI:58003"/>
        <dbReference type="ChEBI" id="CHEBI:60377"/>
    </reaction>
    <physiologicalReaction direction="left-to-right" evidence="1">
        <dbReference type="Rhea" id="RHEA:72676"/>
    </physiologicalReaction>
</comment>
<dbReference type="STRING" id="1462996.AWM70_13895"/>
<comment type="catalytic activity">
    <reaction evidence="3">
        <text>3',5'-cyclic UMP + H2O = UMP + H(+)</text>
        <dbReference type="Rhea" id="RHEA:70575"/>
        <dbReference type="ChEBI" id="CHEBI:15377"/>
        <dbReference type="ChEBI" id="CHEBI:15378"/>
        <dbReference type="ChEBI" id="CHEBI:57865"/>
        <dbReference type="ChEBI" id="CHEBI:184387"/>
    </reaction>
    <physiologicalReaction direction="left-to-right" evidence="3">
        <dbReference type="Rhea" id="RHEA:70576"/>
    </physiologicalReaction>
</comment>
<dbReference type="OrthoDB" id="9761531at2"/>
<evidence type="ECO:0000313" key="5">
    <source>
        <dbReference type="EMBL" id="ANS77246.1"/>
    </source>
</evidence>